<dbReference type="InterPro" id="IPR029032">
    <property type="entry name" value="AhpD-like"/>
</dbReference>
<name>A0ABP4YE66_9MICO</name>
<comment type="caution">
    <text evidence="1">The sequence shown here is derived from an EMBL/GenBank/DDBJ whole genome shotgun (WGS) entry which is preliminary data.</text>
</comment>
<dbReference type="RefSeq" id="WP_344296138.1">
    <property type="nucleotide sequence ID" value="NZ_BAAANJ010000007.1"/>
</dbReference>
<sequence>MDYTERLRRLAINAERLGETSAEGVGTGGASVLDAKALALARIAALVAMGGAEPSFGSLADAAVSAGATAVEMVDVLTGIIDIVGVPRAVVAAPQLAMALGYNLDEGSDRGAVDGGWRT</sequence>
<dbReference type="Gene3D" id="1.20.1290.10">
    <property type="entry name" value="AhpD-like"/>
    <property type="match status" value="1"/>
</dbReference>
<organism evidence="1 2">
    <name type="scientific">Agromyces neolithicus</name>
    <dbReference type="NCBI Taxonomy" id="269420"/>
    <lineage>
        <taxon>Bacteria</taxon>
        <taxon>Bacillati</taxon>
        <taxon>Actinomycetota</taxon>
        <taxon>Actinomycetes</taxon>
        <taxon>Micrococcales</taxon>
        <taxon>Microbacteriaceae</taxon>
        <taxon>Agromyces</taxon>
    </lineage>
</organism>
<protein>
    <recommendedName>
        <fullName evidence="3">Carboxymuconolactone decarboxylase-like domain-containing protein</fullName>
    </recommendedName>
</protein>
<reference evidence="2" key="1">
    <citation type="journal article" date="2019" name="Int. J. Syst. Evol. Microbiol.">
        <title>The Global Catalogue of Microorganisms (GCM) 10K type strain sequencing project: providing services to taxonomists for standard genome sequencing and annotation.</title>
        <authorList>
            <consortium name="The Broad Institute Genomics Platform"/>
            <consortium name="The Broad Institute Genome Sequencing Center for Infectious Disease"/>
            <person name="Wu L."/>
            <person name="Ma J."/>
        </authorList>
    </citation>
    <scope>NUCLEOTIDE SEQUENCE [LARGE SCALE GENOMIC DNA]</scope>
    <source>
        <strain evidence="2">JCM 14322</strain>
    </source>
</reference>
<dbReference type="Proteomes" id="UP001500002">
    <property type="component" value="Unassembled WGS sequence"/>
</dbReference>
<gene>
    <name evidence="1" type="ORF">GCM10009749_22070</name>
</gene>
<evidence type="ECO:0008006" key="3">
    <source>
        <dbReference type="Google" id="ProtNLM"/>
    </source>
</evidence>
<evidence type="ECO:0000313" key="2">
    <source>
        <dbReference type="Proteomes" id="UP001500002"/>
    </source>
</evidence>
<dbReference type="SUPFAM" id="SSF69118">
    <property type="entry name" value="AhpD-like"/>
    <property type="match status" value="1"/>
</dbReference>
<keyword evidence="2" id="KW-1185">Reference proteome</keyword>
<accession>A0ABP4YE66</accession>
<proteinExistence type="predicted"/>
<dbReference type="EMBL" id="BAAANJ010000007">
    <property type="protein sequence ID" value="GAA1812421.1"/>
    <property type="molecule type" value="Genomic_DNA"/>
</dbReference>
<evidence type="ECO:0000313" key="1">
    <source>
        <dbReference type="EMBL" id="GAA1812421.1"/>
    </source>
</evidence>